<proteinExistence type="predicted"/>
<dbReference type="EMBL" id="MSCH01000003">
    <property type="protein sequence ID" value="PQJ54078.1"/>
    <property type="molecule type" value="Genomic_DNA"/>
</dbReference>
<reference evidence="1 2" key="1">
    <citation type="submission" date="2016-12" db="EMBL/GenBank/DDBJ databases">
        <title>Diversity of luminous bacteria.</title>
        <authorList>
            <person name="Yoshizawa S."/>
            <person name="Kogure K."/>
        </authorList>
    </citation>
    <scope>NUCLEOTIDE SEQUENCE [LARGE SCALE GENOMIC DNA]</scope>
    <source>
        <strain evidence="1 2">SA4-48</strain>
    </source>
</reference>
<dbReference type="Pfam" id="PF12069">
    <property type="entry name" value="DUF3549"/>
    <property type="match status" value="1"/>
</dbReference>
<evidence type="ECO:0000313" key="1">
    <source>
        <dbReference type="EMBL" id="PQJ54078.1"/>
    </source>
</evidence>
<keyword evidence="2" id="KW-1185">Reference proteome</keyword>
<dbReference type="Proteomes" id="UP000239007">
    <property type="component" value="Unassembled WGS sequence"/>
</dbReference>
<dbReference type="OrthoDB" id="5597089at2"/>
<name>A0A2S7UWF6_9GAMM</name>
<dbReference type="RefSeq" id="WP_105052588.1">
    <property type="nucleotide sequence ID" value="NZ_BMYG01000007.1"/>
</dbReference>
<gene>
    <name evidence="1" type="ORF">BTO11_10725</name>
</gene>
<evidence type="ECO:0000313" key="2">
    <source>
        <dbReference type="Proteomes" id="UP000239007"/>
    </source>
</evidence>
<accession>A0A2S7UWF6</accession>
<evidence type="ECO:0008006" key="3">
    <source>
        <dbReference type="Google" id="ProtNLM"/>
    </source>
</evidence>
<sequence length="353" mass="39716">MSASSANNPVPTLSALMESANAQWRVYDMGRIIQSISKTDFTAIENGQKPYPFPIQKKARFAMVFWDQEEKGPQAKANPFIWFLQFDLDEIGLLNLQQRDHYISLVIKELGSKMMDSSEQQSTLDNHPYSFTPDQNRQAAFNAKVKVALKQPASMHYEHVQAFFAGQIDADKWQELTVQGIADFSARIDQANNEKDLINHLSELSVQTLCAIGATLEHEQVSLNLTNKLIELQDQALAENDSEQVLNLLRCLVGSPAKPLVLSQLKKLLASAESTDETLFIVIVGRFWSYFEDKEFLYLFFEKAATNTNKQLFGGLFVDLVAIPSVREYMLSLLRDPNRPEAISAAIGTVFGK</sequence>
<comment type="caution">
    <text evidence="1">The sequence shown here is derived from an EMBL/GenBank/DDBJ whole genome shotgun (WGS) entry which is preliminary data.</text>
</comment>
<dbReference type="InterPro" id="IPR021936">
    <property type="entry name" value="DUF3549"/>
</dbReference>
<protein>
    <recommendedName>
        <fullName evidence="3">DUF3549 domain-containing protein</fullName>
    </recommendedName>
</protein>
<dbReference type="AlphaFoldDB" id="A0A2S7UWF6"/>
<organism evidence="1 2">
    <name type="scientific">Psychrosphaera saromensis</name>
    <dbReference type="NCBI Taxonomy" id="716813"/>
    <lineage>
        <taxon>Bacteria</taxon>
        <taxon>Pseudomonadati</taxon>
        <taxon>Pseudomonadota</taxon>
        <taxon>Gammaproteobacteria</taxon>
        <taxon>Alteromonadales</taxon>
        <taxon>Pseudoalteromonadaceae</taxon>
        <taxon>Psychrosphaera</taxon>
    </lineage>
</organism>